<keyword evidence="2" id="KW-1185">Reference proteome</keyword>
<proteinExistence type="predicted"/>
<reference evidence="1 2" key="1">
    <citation type="submission" date="2014-12" db="EMBL/GenBank/DDBJ databases">
        <title>Denitrispirillum autotrophicum gen. nov., sp. nov., Denitrifying, Facultatively Autotrophic Bacteria Isolated from Rice Paddy Soil.</title>
        <authorList>
            <person name="Ishii S."/>
            <person name="Ashida N."/>
            <person name="Ohno H."/>
            <person name="Otsuka S."/>
            <person name="Yokota A."/>
            <person name="Senoo K."/>
        </authorList>
    </citation>
    <scope>NUCLEOTIDE SEQUENCE [LARGE SCALE GENOMIC DNA]</scope>
    <source>
        <strain evidence="1 2">TSA66</strain>
    </source>
</reference>
<comment type="caution">
    <text evidence="1">The sequence shown here is derived from an EMBL/GenBank/DDBJ whole genome shotgun (WGS) entry which is preliminary data.</text>
</comment>
<dbReference type="EMBL" id="JWJG01000028">
    <property type="protein sequence ID" value="KIF81793.1"/>
    <property type="molecule type" value="Genomic_DNA"/>
</dbReference>
<sequence>MALFANAKAMKRDQMLMEAILGKLLEAPEPLLNVAGIAQRLNAEQSVIRHHLHLLEDKGWVAESESGFWRLTNAGHDYLDGTPVQGISLKSLG</sequence>
<dbReference type="Gene3D" id="1.10.10.10">
    <property type="entry name" value="Winged helix-like DNA-binding domain superfamily/Winged helix DNA-binding domain"/>
    <property type="match status" value="1"/>
</dbReference>
<dbReference type="AlphaFoldDB" id="A0A0C1Y3V8"/>
<evidence type="ECO:0000313" key="1">
    <source>
        <dbReference type="EMBL" id="KIF81793.1"/>
    </source>
</evidence>
<dbReference type="InterPro" id="IPR036388">
    <property type="entry name" value="WH-like_DNA-bd_sf"/>
</dbReference>
<accession>A0A0C1Y3V8</accession>
<dbReference type="SUPFAM" id="SSF46785">
    <property type="entry name" value="Winged helix' DNA-binding domain"/>
    <property type="match status" value="1"/>
</dbReference>
<name>A0A0C1Y3V8_9BURK</name>
<dbReference type="Proteomes" id="UP000031572">
    <property type="component" value="Unassembled WGS sequence"/>
</dbReference>
<dbReference type="InterPro" id="IPR036390">
    <property type="entry name" value="WH_DNA-bd_sf"/>
</dbReference>
<dbReference type="OrthoDB" id="8719779at2"/>
<organism evidence="1 2">
    <name type="scientific">Noviherbaspirillum autotrophicum</name>
    <dbReference type="NCBI Taxonomy" id="709839"/>
    <lineage>
        <taxon>Bacteria</taxon>
        <taxon>Pseudomonadati</taxon>
        <taxon>Pseudomonadota</taxon>
        <taxon>Betaproteobacteria</taxon>
        <taxon>Burkholderiales</taxon>
        <taxon>Oxalobacteraceae</taxon>
        <taxon>Noviherbaspirillum</taxon>
    </lineage>
</organism>
<evidence type="ECO:0000313" key="2">
    <source>
        <dbReference type="Proteomes" id="UP000031572"/>
    </source>
</evidence>
<protein>
    <submittedName>
        <fullName evidence="1">Uncharacterized protein</fullName>
    </submittedName>
</protein>
<gene>
    <name evidence="1" type="ORF">TSA66_14890</name>
</gene>